<dbReference type="SUPFAM" id="SSF56281">
    <property type="entry name" value="Metallo-hydrolase/oxidoreductase"/>
    <property type="match status" value="1"/>
</dbReference>
<dbReference type="InterPro" id="IPR001279">
    <property type="entry name" value="Metallo-B-lactamas"/>
</dbReference>
<dbReference type="AlphaFoldDB" id="A0A381QL29"/>
<sequence length="285" mass="31752">MKTRITQLLIASLVLLIISVQVYSQRENWARPFPGFKIIGNLYGVGSYDLSAFLITSDEGHILINTGLEDSTAMIRDNMASLGLRMEDIKILLTQQAHWDHTAALAEIKEISGAEMWATLGDAPVLIDGGFSDPHFGGSESFAPIQVDKIIRDGELIELGNIRLKVHDHPGHTEGSSSYSMVVQENDRDYKVLIANMGTINAGKKLTVDPTYLGVSEDFAETYRRQKAIDVDVWVAAHKSQYNFHEKYQVGQVYSPDTFVDPVGFARAVDRLEQAYLEYVAGEQR</sequence>
<dbReference type="EMBL" id="UINC01001394">
    <property type="protein sequence ID" value="SUZ79634.1"/>
    <property type="molecule type" value="Genomic_DNA"/>
</dbReference>
<accession>A0A381QL29</accession>
<gene>
    <name evidence="2" type="ORF">METZ01_LOCUS32488</name>
</gene>
<reference evidence="2" key="1">
    <citation type="submission" date="2018-05" db="EMBL/GenBank/DDBJ databases">
        <authorList>
            <person name="Lanie J.A."/>
            <person name="Ng W.-L."/>
            <person name="Kazmierczak K.M."/>
            <person name="Andrzejewski T.M."/>
            <person name="Davidsen T.M."/>
            <person name="Wayne K.J."/>
            <person name="Tettelin H."/>
            <person name="Glass J.I."/>
            <person name="Rusch D."/>
            <person name="Podicherti R."/>
            <person name="Tsui H.-C.T."/>
            <person name="Winkler M.E."/>
        </authorList>
    </citation>
    <scope>NUCLEOTIDE SEQUENCE</scope>
</reference>
<feature type="domain" description="Metallo-beta-lactamase" evidence="1">
    <location>
        <begin position="49"/>
        <end position="238"/>
    </location>
</feature>
<name>A0A381QL29_9ZZZZ</name>
<evidence type="ECO:0000259" key="1">
    <source>
        <dbReference type="SMART" id="SM00849"/>
    </source>
</evidence>
<dbReference type="NCBIfam" id="NF033105">
    <property type="entry name" value="bla_subclass_B3"/>
    <property type="match status" value="1"/>
</dbReference>
<organism evidence="2">
    <name type="scientific">marine metagenome</name>
    <dbReference type="NCBI Taxonomy" id="408172"/>
    <lineage>
        <taxon>unclassified sequences</taxon>
        <taxon>metagenomes</taxon>
        <taxon>ecological metagenomes</taxon>
    </lineage>
</organism>
<evidence type="ECO:0000313" key="2">
    <source>
        <dbReference type="EMBL" id="SUZ79634.1"/>
    </source>
</evidence>
<proteinExistence type="predicted"/>
<dbReference type="NCBIfam" id="NF012229">
    <property type="entry name" value="bla_class_B_core"/>
    <property type="match status" value="1"/>
</dbReference>
<dbReference type="InterPro" id="IPR036866">
    <property type="entry name" value="RibonucZ/Hydroxyglut_hydro"/>
</dbReference>
<dbReference type="Gene3D" id="3.60.15.10">
    <property type="entry name" value="Ribonuclease Z/Hydroxyacylglutathione hydrolase-like"/>
    <property type="match status" value="1"/>
</dbReference>
<protein>
    <recommendedName>
        <fullName evidence="1">Metallo-beta-lactamase domain-containing protein</fullName>
    </recommendedName>
</protein>
<dbReference type="SMART" id="SM00849">
    <property type="entry name" value="Lactamase_B"/>
    <property type="match status" value="1"/>
</dbReference>
<dbReference type="Pfam" id="PF00753">
    <property type="entry name" value="Lactamase_B"/>
    <property type="match status" value="1"/>
</dbReference>